<evidence type="ECO:0000313" key="1">
    <source>
        <dbReference type="EMBL" id="SVA28489.1"/>
    </source>
</evidence>
<protein>
    <submittedName>
        <fullName evidence="1">Uncharacterized protein</fullName>
    </submittedName>
</protein>
<organism evidence="1">
    <name type="scientific">marine metagenome</name>
    <dbReference type="NCBI Taxonomy" id="408172"/>
    <lineage>
        <taxon>unclassified sequences</taxon>
        <taxon>metagenomes</taxon>
        <taxon>ecological metagenomes</taxon>
    </lineage>
</organism>
<reference evidence="1" key="1">
    <citation type="submission" date="2018-05" db="EMBL/GenBank/DDBJ databases">
        <authorList>
            <person name="Lanie J.A."/>
            <person name="Ng W.-L."/>
            <person name="Kazmierczak K.M."/>
            <person name="Andrzejewski T.M."/>
            <person name="Davidsen T.M."/>
            <person name="Wayne K.J."/>
            <person name="Tettelin H."/>
            <person name="Glass J.I."/>
            <person name="Rusch D."/>
            <person name="Podicherti R."/>
            <person name="Tsui H.-C.T."/>
            <person name="Winkler M.E."/>
        </authorList>
    </citation>
    <scope>NUCLEOTIDE SEQUENCE</scope>
</reference>
<sequence>MITYYDGKLYAYSGADNISKWISNTIRIHNKTASTRAYKYKAKSFLPEYFSFFPVAHGSVQIAILKKKYPNYNFVCTTNITDDPYGKLDKVVMRYIHNSKIYSLEGEKIIWYTKQRIVKINPDLMIEQGRKYYKDKWENMINI</sequence>
<dbReference type="EMBL" id="UINC01006594">
    <property type="protein sequence ID" value="SVA28489.1"/>
    <property type="molecule type" value="Genomic_DNA"/>
</dbReference>
<dbReference type="AlphaFoldDB" id="A0A381UK10"/>
<name>A0A381UK10_9ZZZZ</name>
<accession>A0A381UK10</accession>
<proteinExistence type="predicted"/>
<gene>
    <name evidence="1" type="ORF">METZ01_LOCUS81343</name>
</gene>